<feature type="region of interest" description="Disordered" evidence="10">
    <location>
        <begin position="667"/>
        <end position="699"/>
    </location>
</feature>
<comment type="subcellular location">
    <subcellularLocation>
        <location evidence="1">Nucleus</location>
    </subcellularLocation>
</comment>
<feature type="compositionally biased region" description="Low complexity" evidence="10">
    <location>
        <begin position="238"/>
        <end position="275"/>
    </location>
</feature>
<dbReference type="InterPro" id="IPR055410">
    <property type="entry name" value="Beta-prop_CAF1B_HIR1"/>
</dbReference>
<evidence type="ECO:0000256" key="6">
    <source>
        <dbReference type="ARBA" id="ARBA00022853"/>
    </source>
</evidence>
<dbReference type="GO" id="GO:0006281">
    <property type="term" value="P:DNA repair"/>
    <property type="evidence" value="ECO:0007669"/>
    <property type="project" value="UniProtKB-KW"/>
</dbReference>
<keyword evidence="3 9" id="KW-0853">WD repeat</keyword>
<dbReference type="SMART" id="SM00320">
    <property type="entry name" value="WD40"/>
    <property type="match status" value="6"/>
</dbReference>
<dbReference type="Gene3D" id="2.130.10.10">
    <property type="entry name" value="YVTN repeat-like/Quinoprotein amine dehydrogenase"/>
    <property type="match status" value="2"/>
</dbReference>
<proteinExistence type="inferred from homology"/>
<dbReference type="GO" id="GO:0006335">
    <property type="term" value="P:DNA replication-dependent chromatin assembly"/>
    <property type="evidence" value="ECO:0007669"/>
    <property type="project" value="InterPro"/>
</dbReference>
<evidence type="ECO:0000256" key="1">
    <source>
        <dbReference type="ARBA" id="ARBA00004123"/>
    </source>
</evidence>
<feature type="compositionally biased region" description="Polar residues" evidence="10">
    <location>
        <begin position="667"/>
        <end position="684"/>
    </location>
</feature>
<dbReference type="PROSITE" id="PS00678">
    <property type="entry name" value="WD_REPEATS_1"/>
    <property type="match status" value="1"/>
</dbReference>
<name>A0A1Y1VBU0_9FUNG</name>
<organism evidence="12 13">
    <name type="scientific">Piromyces finnis</name>
    <dbReference type="NCBI Taxonomy" id="1754191"/>
    <lineage>
        <taxon>Eukaryota</taxon>
        <taxon>Fungi</taxon>
        <taxon>Fungi incertae sedis</taxon>
        <taxon>Chytridiomycota</taxon>
        <taxon>Chytridiomycota incertae sedis</taxon>
        <taxon>Neocallimastigomycetes</taxon>
        <taxon>Neocallimastigales</taxon>
        <taxon>Neocallimastigaceae</taxon>
        <taxon>Piromyces</taxon>
    </lineage>
</organism>
<dbReference type="STRING" id="1754191.A0A1Y1VBU0"/>
<evidence type="ECO:0000256" key="9">
    <source>
        <dbReference type="PROSITE-ProRule" id="PRU00221"/>
    </source>
</evidence>
<evidence type="ECO:0000256" key="10">
    <source>
        <dbReference type="SAM" id="MobiDB-lite"/>
    </source>
</evidence>
<evidence type="ECO:0000313" key="12">
    <source>
        <dbReference type="EMBL" id="ORX51528.1"/>
    </source>
</evidence>
<evidence type="ECO:0000259" key="11">
    <source>
        <dbReference type="Pfam" id="PF24105"/>
    </source>
</evidence>
<feature type="domain" description="CAF1B/HIR1 beta-propeller" evidence="11">
    <location>
        <begin position="317"/>
        <end position="529"/>
    </location>
</feature>
<evidence type="ECO:0000256" key="7">
    <source>
        <dbReference type="ARBA" id="ARBA00023204"/>
    </source>
</evidence>
<keyword evidence="13" id="KW-1185">Reference proteome</keyword>
<evidence type="ECO:0000313" key="13">
    <source>
        <dbReference type="Proteomes" id="UP000193719"/>
    </source>
</evidence>
<reference evidence="12 13" key="1">
    <citation type="submission" date="2016-08" db="EMBL/GenBank/DDBJ databases">
        <title>Genomes of anaerobic fungi encode conserved fungal cellulosomes for biomass hydrolysis.</title>
        <authorList>
            <consortium name="DOE Joint Genome Institute"/>
            <person name="Haitjema C.H."/>
            <person name="Gilmore S.P."/>
            <person name="Henske J.K."/>
            <person name="Solomon K.V."/>
            <person name="De Groot R."/>
            <person name="Kuo A."/>
            <person name="Mondo S.J."/>
            <person name="Salamov A.A."/>
            <person name="Labutti K."/>
            <person name="Zhao Z."/>
            <person name="Chiniquy J."/>
            <person name="Barry K."/>
            <person name="Brewer H.M."/>
            <person name="Purvine S.O."/>
            <person name="Wright A.T."/>
            <person name="Boxma B."/>
            <person name="Van Alen T."/>
            <person name="Hackstein J.H."/>
            <person name="Baker S.E."/>
            <person name="Grigoriev I.V."/>
            <person name="O'Malley M.A."/>
        </authorList>
    </citation>
    <scope>NUCLEOTIDE SEQUENCE [LARGE SCALE GENOMIC DNA]</scope>
    <source>
        <strain evidence="13">finn</strain>
    </source>
</reference>
<dbReference type="InterPro" id="IPR045145">
    <property type="entry name" value="PTHR15271"/>
</dbReference>
<dbReference type="Pfam" id="PF24105">
    <property type="entry name" value="Beta-prop_CAF1B_HIR1"/>
    <property type="match status" value="2"/>
</dbReference>
<dbReference type="GO" id="GO:0006334">
    <property type="term" value="P:nucleosome assembly"/>
    <property type="evidence" value="ECO:0007669"/>
    <property type="project" value="TreeGrafter"/>
</dbReference>
<evidence type="ECO:0000256" key="4">
    <source>
        <dbReference type="ARBA" id="ARBA00022737"/>
    </source>
</evidence>
<dbReference type="OrthoDB" id="71227at2759"/>
<keyword evidence="4" id="KW-0677">Repeat</keyword>
<feature type="domain" description="CAF1B/HIR1 beta-propeller" evidence="11">
    <location>
        <begin position="1"/>
        <end position="207"/>
    </location>
</feature>
<keyword evidence="6" id="KW-0156">Chromatin regulator</keyword>
<dbReference type="PROSITE" id="PS50294">
    <property type="entry name" value="WD_REPEATS_REGION"/>
    <property type="match status" value="2"/>
</dbReference>
<feature type="region of interest" description="Disordered" evidence="10">
    <location>
        <begin position="218"/>
        <end position="331"/>
    </location>
</feature>
<keyword evidence="8" id="KW-0539">Nucleus</keyword>
<keyword evidence="5" id="KW-0227">DNA damage</keyword>
<reference evidence="12 13" key="2">
    <citation type="submission" date="2016-08" db="EMBL/GenBank/DDBJ databases">
        <title>Pervasive Adenine N6-methylation of Active Genes in Fungi.</title>
        <authorList>
            <consortium name="DOE Joint Genome Institute"/>
            <person name="Mondo S.J."/>
            <person name="Dannebaum R.O."/>
            <person name="Kuo R.C."/>
            <person name="Labutti K."/>
            <person name="Haridas S."/>
            <person name="Kuo A."/>
            <person name="Salamov A."/>
            <person name="Ahrendt S.R."/>
            <person name="Lipzen A."/>
            <person name="Sullivan W."/>
            <person name="Andreopoulos W.B."/>
            <person name="Clum A."/>
            <person name="Lindquist E."/>
            <person name="Daum C."/>
            <person name="Ramamoorthy G.K."/>
            <person name="Gryganskyi A."/>
            <person name="Culley D."/>
            <person name="Magnuson J.K."/>
            <person name="James T.Y."/>
            <person name="O'Malley M.A."/>
            <person name="Stajich J.E."/>
            <person name="Spatafora J.W."/>
            <person name="Visel A."/>
            <person name="Grigoriev I.V."/>
        </authorList>
    </citation>
    <scope>NUCLEOTIDE SEQUENCE [LARGE SCALE GENOMIC DNA]</scope>
    <source>
        <strain evidence="13">finn</strain>
    </source>
</reference>
<comment type="similarity">
    <text evidence="2">Belongs to the WD repeat HIR1 family.</text>
</comment>
<dbReference type="PANTHER" id="PTHR15271:SF4">
    <property type="entry name" value="CHROMATIN ASSEMBLY FACTOR 1 SUBUNIT B"/>
    <property type="match status" value="1"/>
</dbReference>
<sequence>MKAKTLQIHWHDRQPIFSIDFEPCGKGRLATAGGDENVRIWKIIKENNEPPHIEYLSSLNRHTASVNVVRFSPKGAILASAGDDGNIILWQQSEQKEVVFGETEDNFNKESWRIVSMLRGSSDIYDIAWSPDAKYILSGAIDNTAKIWDVKKNALIYNICDHSHFVQGVAWDPLGEYIATQSSDRYVNVYSYQVKKNGTMTVTNIGKFSKMDIKTKVENTEQDNKEESSINEKKTADSTSTTTVTPINNSNSSNNNINNTLSSSSSSSSSSNNNMLPPPPSPKRAKVNTSPIISPINLSVNNSPVKSSPTESTAKLANNTSTSVNLNPSSSQTKVQIKSNRIYHDETLTSFFRRLSFTSDGSLLLTPAGQYRGCILPVSKKKDDTSSSAQPDLKNTVYIYTRGGLNRLPMAHLPGHKKPAIAVRCNPVKYKLRNYKKEDMDTTDTSSTSSTTKSKTNSFINLPYRLIYAVATQDSVLIYDTQQTTPLVLLTNLHYATFTDIAWSYDGCTLMLASTDGYCSIVSFEKNELGELYESNQPVDFTNEDPMTVKTIVTTIPTKIAQPSTNVNNINTISQSLIKRKSQLSQDNNTSISSLSPVKIDETESLQKFITPPETPSSSVDPEINNKRDFSEMSESIFTTTTKINKINNSMLSTNSTSSMASIIETKPSTSNINDKSTPISPTQNKKKRRITPQLISGL</sequence>
<dbReference type="GO" id="GO:0033186">
    <property type="term" value="C:CAF-1 complex"/>
    <property type="evidence" value="ECO:0007669"/>
    <property type="project" value="TreeGrafter"/>
</dbReference>
<protein>
    <recommendedName>
        <fullName evidence="11">CAF1B/HIR1 beta-propeller domain-containing protein</fullName>
    </recommendedName>
</protein>
<dbReference type="InterPro" id="IPR001680">
    <property type="entry name" value="WD40_rpt"/>
</dbReference>
<dbReference type="InterPro" id="IPR019775">
    <property type="entry name" value="WD40_repeat_CS"/>
</dbReference>
<comment type="caution">
    <text evidence="12">The sequence shown here is derived from an EMBL/GenBank/DDBJ whole genome shotgun (WGS) entry which is preliminary data.</text>
</comment>
<evidence type="ECO:0000256" key="8">
    <source>
        <dbReference type="ARBA" id="ARBA00023242"/>
    </source>
</evidence>
<dbReference type="PROSITE" id="PS50082">
    <property type="entry name" value="WD_REPEATS_2"/>
    <property type="match status" value="3"/>
</dbReference>
<feature type="repeat" description="WD" evidence="9">
    <location>
        <begin position="159"/>
        <end position="191"/>
    </location>
</feature>
<feature type="compositionally biased region" description="Basic and acidic residues" evidence="10">
    <location>
        <begin position="218"/>
        <end position="236"/>
    </location>
</feature>
<feature type="repeat" description="WD" evidence="9">
    <location>
        <begin position="59"/>
        <end position="100"/>
    </location>
</feature>
<keyword evidence="7" id="KW-0234">DNA repair</keyword>
<feature type="compositionally biased region" description="Polar residues" evidence="10">
    <location>
        <begin position="287"/>
        <end position="331"/>
    </location>
</feature>
<dbReference type="Proteomes" id="UP000193719">
    <property type="component" value="Unassembled WGS sequence"/>
</dbReference>
<dbReference type="InterPro" id="IPR036322">
    <property type="entry name" value="WD40_repeat_dom_sf"/>
</dbReference>
<dbReference type="GO" id="GO:0005634">
    <property type="term" value="C:nucleus"/>
    <property type="evidence" value="ECO:0007669"/>
    <property type="project" value="UniProtKB-SubCell"/>
</dbReference>
<evidence type="ECO:0000256" key="3">
    <source>
        <dbReference type="ARBA" id="ARBA00022574"/>
    </source>
</evidence>
<dbReference type="InterPro" id="IPR015943">
    <property type="entry name" value="WD40/YVTN_repeat-like_dom_sf"/>
</dbReference>
<feature type="repeat" description="WD" evidence="9">
    <location>
        <begin position="117"/>
        <end position="158"/>
    </location>
</feature>
<accession>A0A1Y1VBU0</accession>
<dbReference type="EMBL" id="MCFH01000018">
    <property type="protein sequence ID" value="ORX51528.1"/>
    <property type="molecule type" value="Genomic_DNA"/>
</dbReference>
<dbReference type="SUPFAM" id="SSF50978">
    <property type="entry name" value="WD40 repeat-like"/>
    <property type="match status" value="1"/>
</dbReference>
<dbReference type="PANTHER" id="PTHR15271">
    <property type="entry name" value="CHROMATIN ASSEMBLY FACTOR 1 SUBUNIT B"/>
    <property type="match status" value="1"/>
</dbReference>
<evidence type="ECO:0000256" key="2">
    <source>
        <dbReference type="ARBA" id="ARBA00007306"/>
    </source>
</evidence>
<evidence type="ECO:0000256" key="5">
    <source>
        <dbReference type="ARBA" id="ARBA00022763"/>
    </source>
</evidence>
<dbReference type="AlphaFoldDB" id="A0A1Y1VBU0"/>
<gene>
    <name evidence="12" type="ORF">BCR36DRAFT_583069</name>
</gene>